<name>A0A073JT23_9BACI</name>
<dbReference type="OrthoDB" id="2942657at2"/>
<evidence type="ECO:0000313" key="2">
    <source>
        <dbReference type="Proteomes" id="UP000027822"/>
    </source>
</evidence>
<proteinExistence type="predicted"/>
<dbReference type="Proteomes" id="UP000027822">
    <property type="component" value="Unassembled WGS sequence"/>
</dbReference>
<gene>
    <name evidence="1" type="ORF">BAMA_15755</name>
</gene>
<evidence type="ECO:0000313" key="1">
    <source>
        <dbReference type="EMBL" id="KEK17341.1"/>
    </source>
</evidence>
<dbReference type="STRING" id="574376.BAMA_15755"/>
<organism evidence="1 2">
    <name type="scientific">Bacillus manliponensis</name>
    <dbReference type="NCBI Taxonomy" id="574376"/>
    <lineage>
        <taxon>Bacteria</taxon>
        <taxon>Bacillati</taxon>
        <taxon>Bacillota</taxon>
        <taxon>Bacilli</taxon>
        <taxon>Bacillales</taxon>
        <taxon>Bacillaceae</taxon>
        <taxon>Bacillus</taxon>
        <taxon>Bacillus cereus group</taxon>
    </lineage>
</organism>
<dbReference type="AlphaFoldDB" id="A0A073JT23"/>
<reference evidence="1 2" key="1">
    <citation type="submission" date="2014-06" db="EMBL/GenBank/DDBJ databases">
        <title>Draft genome sequence of Bacillus manliponensis JCM 15802 (MCCC 1A00708).</title>
        <authorList>
            <person name="Lai Q."/>
            <person name="Liu Y."/>
            <person name="Shao Z."/>
        </authorList>
    </citation>
    <scope>NUCLEOTIDE SEQUENCE [LARGE SCALE GENOMIC DNA]</scope>
    <source>
        <strain evidence="1 2">JCM 15802</strain>
    </source>
</reference>
<comment type="caution">
    <text evidence="1">The sequence shown here is derived from an EMBL/GenBank/DDBJ whole genome shotgun (WGS) entry which is preliminary data.</text>
</comment>
<keyword evidence="2" id="KW-1185">Reference proteome</keyword>
<dbReference type="RefSeq" id="WP_034643624.1">
    <property type="nucleotide sequence ID" value="NZ_CBCSJC010000026.1"/>
</dbReference>
<accession>A0A073JT23</accession>
<dbReference type="EMBL" id="JOTN01000032">
    <property type="protein sequence ID" value="KEK17341.1"/>
    <property type="molecule type" value="Genomic_DNA"/>
</dbReference>
<sequence length="174" mass="19593">MAVNSILEKMMKKDTEITISDVQVPMRRLNTTDIWTLATIISKVGRHAMSDFMEFGKEKSIIDEMTNSLESLSPEEQQMKLAEIQEKQQKKGMEFAFRVIAMIPGCEEDFNKLFASLLRITPEQFGQLPPDATLAVIQGLIESEDLKAFFNKVKGVVKVLSQKQKQQAAAPIQG</sequence>
<protein>
    <submittedName>
        <fullName evidence="1">Uncharacterized protein</fullName>
    </submittedName>
</protein>